<feature type="region of interest" description="Disordered" evidence="1">
    <location>
        <begin position="216"/>
        <end position="241"/>
    </location>
</feature>
<organism evidence="3 4">
    <name type="scientific">Cadophora malorum</name>
    <dbReference type="NCBI Taxonomy" id="108018"/>
    <lineage>
        <taxon>Eukaryota</taxon>
        <taxon>Fungi</taxon>
        <taxon>Dikarya</taxon>
        <taxon>Ascomycota</taxon>
        <taxon>Pezizomycotina</taxon>
        <taxon>Leotiomycetes</taxon>
        <taxon>Helotiales</taxon>
        <taxon>Ploettnerulaceae</taxon>
        <taxon>Cadophora</taxon>
    </lineage>
</organism>
<dbReference type="OrthoDB" id="5408102at2759"/>
<feature type="transmembrane region" description="Helical" evidence="2">
    <location>
        <begin position="71"/>
        <end position="89"/>
    </location>
</feature>
<keyword evidence="4" id="KW-1185">Reference proteome</keyword>
<accession>A0A8H7TCS6</accession>
<evidence type="ECO:0000256" key="1">
    <source>
        <dbReference type="SAM" id="MobiDB-lite"/>
    </source>
</evidence>
<comment type="caution">
    <text evidence="3">The sequence shown here is derived from an EMBL/GenBank/DDBJ whole genome shotgun (WGS) entry which is preliminary data.</text>
</comment>
<proteinExistence type="predicted"/>
<evidence type="ECO:0000313" key="4">
    <source>
        <dbReference type="Proteomes" id="UP000664132"/>
    </source>
</evidence>
<evidence type="ECO:0000313" key="3">
    <source>
        <dbReference type="EMBL" id="KAG4416423.1"/>
    </source>
</evidence>
<reference evidence="3" key="1">
    <citation type="submission" date="2021-02" db="EMBL/GenBank/DDBJ databases">
        <title>Genome sequence Cadophora malorum strain M34.</title>
        <authorList>
            <person name="Stefanovic E."/>
            <person name="Vu D."/>
            <person name="Scully C."/>
            <person name="Dijksterhuis J."/>
            <person name="Roader J."/>
            <person name="Houbraken J."/>
        </authorList>
    </citation>
    <scope>NUCLEOTIDE SEQUENCE</scope>
    <source>
        <strain evidence="3">M34</strain>
    </source>
</reference>
<keyword evidence="2" id="KW-0812">Transmembrane</keyword>
<evidence type="ECO:0000256" key="2">
    <source>
        <dbReference type="SAM" id="Phobius"/>
    </source>
</evidence>
<sequence>MRPRLPIRRILLLRPFRPPNSLRPFTQNTLTSRSRPQLPFLSSPTRRPTARFLTTERKAWIKDEVWKAGKYTVVLWTGGILVLVLAFGVQQEYLNHRFPSPSEWSWVTRKDWRSARWQEDHKEDGVNLVDWARTGEAYRQLLRRLEDPNIDGAGLADADEGGILVAGIGKTGCDISKKSEPWRRGYYEILMGAARAAEHLDGYVRDKTRNVAFPANVVIGPSNPNPRPVPPGSKSAPREEDCEAAFEGPEVYYMRVLTTQGFTDKQRIDAALAYAVWLDYKRTPEAALEMHRWALDIVASKSEKPAIDPTTGVIRTDSGLPSANVLSVATALGVHHAVNSNLTLALPIFLSILRARRSLPEIPTTMRSTLTPDEEEKGLLSTVREMIHSIIAPPQYPPPPDDGTSPPQRTPKERCEEAGIMTYIGEILYASKLTRTSREDGLAWTREAVDLAEEELRRKGVDKDAKKKCKQCLEVGLSNWMAMVGKMAREEREAKDGQSSGWLGFGGEKKDTVGRWESEEQVIIERMRRARDILDPGKSRVLSGSALSV</sequence>
<evidence type="ECO:0008006" key="5">
    <source>
        <dbReference type="Google" id="ProtNLM"/>
    </source>
</evidence>
<dbReference type="EMBL" id="JAFJYH010000187">
    <property type="protein sequence ID" value="KAG4416423.1"/>
    <property type="molecule type" value="Genomic_DNA"/>
</dbReference>
<keyword evidence="2" id="KW-0472">Membrane</keyword>
<keyword evidence="2" id="KW-1133">Transmembrane helix</keyword>
<dbReference type="Proteomes" id="UP000664132">
    <property type="component" value="Unassembled WGS sequence"/>
</dbReference>
<gene>
    <name evidence="3" type="ORF">IFR04_010469</name>
</gene>
<dbReference type="AlphaFoldDB" id="A0A8H7TCS6"/>
<name>A0A8H7TCS6_9HELO</name>
<protein>
    <recommendedName>
        <fullName evidence="5">MFS maltose permease</fullName>
    </recommendedName>
</protein>
<feature type="region of interest" description="Disordered" evidence="1">
    <location>
        <begin position="391"/>
        <end position="412"/>
    </location>
</feature>